<organism evidence="2">
    <name type="scientific">Thermosulfidibacter takaii</name>
    <dbReference type="NCBI Taxonomy" id="412593"/>
    <lineage>
        <taxon>Bacteria</taxon>
        <taxon>Pseudomonadati</taxon>
        <taxon>Thermosulfidibacterota</taxon>
        <taxon>Thermosulfidibacteria</taxon>
        <taxon>Thermosulfidibacterales</taxon>
        <taxon>Thermosulfidibacteraceae</taxon>
    </lineage>
</organism>
<gene>
    <name evidence="2" type="ORF">ENF32_06025</name>
</gene>
<dbReference type="Pfam" id="PF12728">
    <property type="entry name" value="HTH_17"/>
    <property type="match status" value="1"/>
</dbReference>
<protein>
    <submittedName>
        <fullName evidence="2">DNA-binding protein</fullName>
    </submittedName>
</protein>
<accession>A0A7C0Y8R3</accession>
<dbReference type="NCBIfam" id="TIGR01764">
    <property type="entry name" value="excise"/>
    <property type="match status" value="1"/>
</dbReference>
<evidence type="ECO:0000313" key="2">
    <source>
        <dbReference type="EMBL" id="HDD53605.1"/>
    </source>
</evidence>
<feature type="domain" description="Helix-turn-helix" evidence="1">
    <location>
        <begin position="33"/>
        <end position="82"/>
    </location>
</feature>
<dbReference type="InterPro" id="IPR010093">
    <property type="entry name" value="SinI_DNA-bd"/>
</dbReference>
<dbReference type="EMBL" id="DQWS01000227">
    <property type="protein sequence ID" value="HDD53605.1"/>
    <property type="molecule type" value="Genomic_DNA"/>
</dbReference>
<dbReference type="AlphaFoldDB" id="A0A7C0Y8R3"/>
<keyword evidence="2" id="KW-0238">DNA-binding</keyword>
<dbReference type="Proteomes" id="UP000885690">
    <property type="component" value="Unassembled WGS sequence"/>
</dbReference>
<reference evidence="2" key="1">
    <citation type="journal article" date="2020" name="mSystems">
        <title>Genome- and Community-Level Interaction Insights into Carbon Utilization and Element Cycling Functions of Hydrothermarchaeota in Hydrothermal Sediment.</title>
        <authorList>
            <person name="Zhou Z."/>
            <person name="Liu Y."/>
            <person name="Xu W."/>
            <person name="Pan J."/>
            <person name="Luo Z.H."/>
            <person name="Li M."/>
        </authorList>
    </citation>
    <scope>NUCLEOTIDE SEQUENCE [LARGE SCALE GENOMIC DNA]</scope>
    <source>
        <strain evidence="2">HyVt-115</strain>
    </source>
</reference>
<evidence type="ECO:0000259" key="1">
    <source>
        <dbReference type="Pfam" id="PF12728"/>
    </source>
</evidence>
<comment type="caution">
    <text evidence="2">The sequence shown here is derived from an EMBL/GenBank/DDBJ whole genome shotgun (WGS) entry which is preliminary data.</text>
</comment>
<dbReference type="InterPro" id="IPR041657">
    <property type="entry name" value="HTH_17"/>
</dbReference>
<dbReference type="GO" id="GO:0003677">
    <property type="term" value="F:DNA binding"/>
    <property type="evidence" value="ECO:0007669"/>
    <property type="project" value="UniProtKB-KW"/>
</dbReference>
<proteinExistence type="predicted"/>
<name>A0A7C0Y8R3_9BACT</name>
<sequence>MKRQGVALLKAGDNKEIIFELEAIEEAVPNKPFFTVEEAARVMRKSVWSVYRMIKMGCIEATKPLGEWRIPRGTLVRYLQERNNYNLD</sequence>